<evidence type="ECO:0000313" key="5">
    <source>
        <dbReference type="Proteomes" id="UP000665561"/>
    </source>
</evidence>
<comment type="similarity">
    <text evidence="1">Belongs to the GerABKA family.</text>
</comment>
<dbReference type="PIRSF" id="PIRSF005690">
    <property type="entry name" value="GerBA"/>
    <property type="match status" value="1"/>
</dbReference>
<keyword evidence="3" id="KW-0812">Transmembrane</keyword>
<keyword evidence="2 3" id="KW-0472">Membrane</keyword>
<keyword evidence="3" id="KW-1133">Transmembrane helix</keyword>
<feature type="transmembrane region" description="Helical" evidence="3">
    <location>
        <begin position="414"/>
        <end position="442"/>
    </location>
</feature>
<dbReference type="PANTHER" id="PTHR22550">
    <property type="entry name" value="SPORE GERMINATION PROTEIN"/>
    <property type="match status" value="1"/>
</dbReference>
<organism evidence="4 5">
    <name type="scientific">Paenibacillus glycinis</name>
    <dbReference type="NCBI Taxonomy" id="2697035"/>
    <lineage>
        <taxon>Bacteria</taxon>
        <taxon>Bacillati</taxon>
        <taxon>Bacillota</taxon>
        <taxon>Bacilli</taxon>
        <taxon>Bacillales</taxon>
        <taxon>Paenibacillaceae</taxon>
        <taxon>Paenibacillus</taxon>
    </lineage>
</organism>
<name>A0ABW9XQV1_9BACL</name>
<evidence type="ECO:0000256" key="1">
    <source>
        <dbReference type="ARBA" id="ARBA00005278"/>
    </source>
</evidence>
<evidence type="ECO:0000256" key="3">
    <source>
        <dbReference type="SAM" id="Phobius"/>
    </source>
</evidence>
<feature type="transmembrane region" description="Helical" evidence="3">
    <location>
        <begin position="381"/>
        <end position="402"/>
    </location>
</feature>
<comment type="caution">
    <text evidence="4">The sequence shown here is derived from an EMBL/GenBank/DDBJ whole genome shotgun (WGS) entry which is preliminary data.</text>
</comment>
<sequence length="485" mass="54075">MRTIMNIGTDLKANEQAFKDVFQNCSDVKFREIAINDQPKLLMIYTDGMVDTDIVLSHVLKPLLYNGQPKGLGAMDSIAHMFNRELLPVLETMRLSDTTAIAELILKGHLALLIDGEPHALLADIQRFEARSIEEPTEEATLRGSKESFTENLRTNTTMIRRILGTPKLKMESYKIGSLSQTEIVITYIEGKVSTDVLKTVRERIGKIELEGILESGYIEESIEDFHFTPFQQMGNTERPDVVAAELLEGKVAIITNGSPFVLIAPVTFWGGLQAPDDYYERFLFVDFSRWIRFMFILFSVLFPSLYIALTNYHQEMVPLKLMTTIAMLREKSPFPTVIEVLLMELMFEGLREAGIRLPMQIGPLVTVAGALVIGEAAVRAGIISAPIVIVVAAAGIASFVIPRYRAGYPLRMLRFPLLVLSGLFGLFGMAVGIIAILIHMIHLSSFGTPFFSPVAPLASRRLKDILVRKPRKLVKRSGPEAESS</sequence>
<feature type="transmembrane region" description="Helical" evidence="3">
    <location>
        <begin position="358"/>
        <end position="375"/>
    </location>
</feature>
<keyword evidence="5" id="KW-1185">Reference proteome</keyword>
<gene>
    <name evidence="4" type="ORF">GT019_14180</name>
</gene>
<feature type="transmembrane region" description="Helical" evidence="3">
    <location>
        <begin position="291"/>
        <end position="313"/>
    </location>
</feature>
<accession>A0ABW9XQV1</accession>
<dbReference type="PANTHER" id="PTHR22550:SF5">
    <property type="entry name" value="LEUCINE ZIPPER PROTEIN 4"/>
    <property type="match status" value="1"/>
</dbReference>
<reference evidence="4 5" key="1">
    <citation type="submission" date="2020-01" db="EMBL/GenBank/DDBJ databases">
        <title>Paenibacillus soybeanensis sp. nov. isolated from the nodules of soybean (Glycine max(L.) Merr).</title>
        <authorList>
            <person name="Wang H."/>
        </authorList>
    </citation>
    <scope>NUCLEOTIDE SEQUENCE [LARGE SCALE GENOMIC DNA]</scope>
    <source>
        <strain evidence="4 5">T1</strain>
    </source>
</reference>
<dbReference type="Pfam" id="PF03323">
    <property type="entry name" value="GerA"/>
    <property type="match status" value="1"/>
</dbReference>
<dbReference type="InterPro" id="IPR050768">
    <property type="entry name" value="UPF0353/GerABKA_families"/>
</dbReference>
<evidence type="ECO:0000313" key="4">
    <source>
        <dbReference type="EMBL" id="NBD25028.1"/>
    </source>
</evidence>
<proteinExistence type="inferred from homology"/>
<dbReference type="InterPro" id="IPR004995">
    <property type="entry name" value="Spore_Ger"/>
</dbReference>
<protein>
    <submittedName>
        <fullName evidence="4">Spore germination protein</fullName>
    </submittedName>
</protein>
<evidence type="ECO:0000256" key="2">
    <source>
        <dbReference type="ARBA" id="ARBA00023136"/>
    </source>
</evidence>
<dbReference type="EMBL" id="JAAAMV010000009">
    <property type="protein sequence ID" value="NBD25028.1"/>
    <property type="molecule type" value="Genomic_DNA"/>
</dbReference>
<dbReference type="Proteomes" id="UP000665561">
    <property type="component" value="Unassembled WGS sequence"/>
</dbReference>